<evidence type="ECO:0000313" key="2">
    <source>
        <dbReference type="Proteomes" id="UP000533641"/>
    </source>
</evidence>
<evidence type="ECO:0000313" key="1">
    <source>
        <dbReference type="EMBL" id="MBB4277055.1"/>
    </source>
</evidence>
<name>A0A7W6WGJ8_9HYPH</name>
<protein>
    <submittedName>
        <fullName evidence="1">Uncharacterized protein</fullName>
    </submittedName>
</protein>
<reference evidence="1 2" key="1">
    <citation type="submission" date="2020-08" db="EMBL/GenBank/DDBJ databases">
        <title>Genomic Encyclopedia of Type Strains, Phase IV (KMG-V): Genome sequencing to study the core and pangenomes of soil and plant-associated prokaryotes.</title>
        <authorList>
            <person name="Whitman W."/>
        </authorList>
    </citation>
    <scope>NUCLEOTIDE SEQUENCE [LARGE SCALE GENOMIC DNA]</scope>
    <source>
        <strain evidence="1 2">SEMIA 402</strain>
    </source>
</reference>
<accession>A0A7W6WGJ8</accession>
<comment type="caution">
    <text evidence="1">The sequence shown here is derived from an EMBL/GenBank/DDBJ whole genome shotgun (WGS) entry which is preliminary data.</text>
</comment>
<dbReference type="RefSeq" id="WP_183927686.1">
    <property type="nucleotide sequence ID" value="NZ_JACIGM010000011.1"/>
</dbReference>
<organism evidence="1 2">
    <name type="scientific">Rhizobium mongolense</name>
    <dbReference type="NCBI Taxonomy" id="57676"/>
    <lineage>
        <taxon>Bacteria</taxon>
        <taxon>Pseudomonadati</taxon>
        <taxon>Pseudomonadota</taxon>
        <taxon>Alphaproteobacteria</taxon>
        <taxon>Hyphomicrobiales</taxon>
        <taxon>Rhizobiaceae</taxon>
        <taxon>Rhizobium/Agrobacterium group</taxon>
        <taxon>Rhizobium</taxon>
    </lineage>
</organism>
<gene>
    <name evidence="1" type="ORF">GGE12_004853</name>
</gene>
<sequence>MPFKRKLPRDRETLAAHLKSGLTIDGIAEVYGCGKEATRRELVRHGLIEARSRAVLLAEALEREIAPEPTKRDVLLKSDRTTFMREFFMAGKGFELRPLSLPRNSMHIAAIAPKYPQIMGGLRR</sequence>
<proteinExistence type="predicted"/>
<dbReference type="AlphaFoldDB" id="A0A7W6WGJ8"/>
<dbReference type="Proteomes" id="UP000533641">
    <property type="component" value="Unassembled WGS sequence"/>
</dbReference>
<dbReference type="EMBL" id="JACIGM010000011">
    <property type="protein sequence ID" value="MBB4277055.1"/>
    <property type="molecule type" value="Genomic_DNA"/>
</dbReference>